<evidence type="ECO:0000256" key="5">
    <source>
        <dbReference type="ARBA" id="ARBA00013198"/>
    </source>
</evidence>
<dbReference type="GO" id="GO:0006098">
    <property type="term" value="P:pentose-phosphate shunt"/>
    <property type="evidence" value="ECO:0007669"/>
    <property type="project" value="UniProtKB-UniPathway"/>
</dbReference>
<accession>A0A7Z0ESD1</accession>
<organism evidence="9 10">
    <name type="scientific">Nocardiopsis aegyptia</name>
    <dbReference type="NCBI Taxonomy" id="220378"/>
    <lineage>
        <taxon>Bacteria</taxon>
        <taxon>Bacillati</taxon>
        <taxon>Actinomycetota</taxon>
        <taxon>Actinomycetes</taxon>
        <taxon>Streptosporangiales</taxon>
        <taxon>Nocardiopsidaceae</taxon>
        <taxon>Nocardiopsis</taxon>
    </lineage>
</organism>
<evidence type="ECO:0000256" key="1">
    <source>
        <dbReference type="ARBA" id="ARBA00000832"/>
    </source>
</evidence>
<dbReference type="PANTHER" id="PTHR11054">
    <property type="entry name" value="6-PHOSPHOGLUCONOLACTONASE"/>
    <property type="match status" value="1"/>
</dbReference>
<protein>
    <recommendedName>
        <fullName evidence="6 7">6-phosphogluconolactonase</fullName>
        <shortName evidence="7">6PGL</shortName>
        <ecNumber evidence="5 7">3.1.1.31</ecNumber>
    </recommendedName>
</protein>
<dbReference type="PANTHER" id="PTHR11054:SF0">
    <property type="entry name" value="6-PHOSPHOGLUCONOLACTONASE"/>
    <property type="match status" value="1"/>
</dbReference>
<comment type="function">
    <text evidence="2 7">Hydrolysis of 6-phosphogluconolactone to 6-phosphogluconate.</text>
</comment>
<comment type="catalytic activity">
    <reaction evidence="1 7">
        <text>6-phospho-D-glucono-1,5-lactone + H2O = 6-phospho-D-gluconate + H(+)</text>
        <dbReference type="Rhea" id="RHEA:12556"/>
        <dbReference type="ChEBI" id="CHEBI:15377"/>
        <dbReference type="ChEBI" id="CHEBI:15378"/>
        <dbReference type="ChEBI" id="CHEBI:57955"/>
        <dbReference type="ChEBI" id="CHEBI:58759"/>
        <dbReference type="EC" id="3.1.1.31"/>
    </reaction>
</comment>
<proteinExistence type="inferred from homology"/>
<dbReference type="AlphaFoldDB" id="A0A7Z0ESD1"/>
<dbReference type="UniPathway" id="UPA00115">
    <property type="reaction ID" value="UER00409"/>
</dbReference>
<evidence type="ECO:0000259" key="8">
    <source>
        <dbReference type="Pfam" id="PF01182"/>
    </source>
</evidence>
<dbReference type="GO" id="GO:0017057">
    <property type="term" value="F:6-phosphogluconolactonase activity"/>
    <property type="evidence" value="ECO:0007669"/>
    <property type="project" value="UniProtKB-UniRule"/>
</dbReference>
<comment type="similarity">
    <text evidence="4 7">Belongs to the glucosamine/galactosamine-6-phosphate isomerase family. 6-phosphogluconolactonase subfamily.</text>
</comment>
<dbReference type="GO" id="GO:0005975">
    <property type="term" value="P:carbohydrate metabolic process"/>
    <property type="evidence" value="ECO:0007669"/>
    <property type="project" value="UniProtKB-UniRule"/>
</dbReference>
<evidence type="ECO:0000256" key="3">
    <source>
        <dbReference type="ARBA" id="ARBA00004961"/>
    </source>
</evidence>
<name>A0A7Z0ESD1_9ACTN</name>
<evidence type="ECO:0000256" key="4">
    <source>
        <dbReference type="ARBA" id="ARBA00010662"/>
    </source>
</evidence>
<dbReference type="Proteomes" id="UP000572051">
    <property type="component" value="Unassembled WGS sequence"/>
</dbReference>
<comment type="caution">
    <text evidence="9">The sequence shown here is derived from an EMBL/GenBank/DDBJ whole genome shotgun (WGS) entry which is preliminary data.</text>
</comment>
<dbReference type="SUPFAM" id="SSF100950">
    <property type="entry name" value="NagB/RpiA/CoA transferase-like"/>
    <property type="match status" value="1"/>
</dbReference>
<dbReference type="InterPro" id="IPR006148">
    <property type="entry name" value="Glc/Gal-6P_isomerase"/>
</dbReference>
<dbReference type="InterPro" id="IPR039104">
    <property type="entry name" value="6PGL"/>
</dbReference>
<evidence type="ECO:0000256" key="6">
    <source>
        <dbReference type="ARBA" id="ARBA00020337"/>
    </source>
</evidence>
<dbReference type="Gene3D" id="3.40.50.1360">
    <property type="match status" value="1"/>
</dbReference>
<dbReference type="InterPro" id="IPR037171">
    <property type="entry name" value="NagB/RpiA_transferase-like"/>
</dbReference>
<evidence type="ECO:0000313" key="9">
    <source>
        <dbReference type="EMBL" id="NYJ37387.1"/>
    </source>
</evidence>
<dbReference type="CDD" id="cd01400">
    <property type="entry name" value="6PGL"/>
    <property type="match status" value="1"/>
</dbReference>
<evidence type="ECO:0000256" key="7">
    <source>
        <dbReference type="RuleBase" id="RU365095"/>
    </source>
</evidence>
<keyword evidence="10" id="KW-1185">Reference proteome</keyword>
<dbReference type="RefSeq" id="WP_179828069.1">
    <property type="nucleotide sequence ID" value="NZ_JACCFS010000001.1"/>
</dbReference>
<comment type="pathway">
    <text evidence="3 7">Carbohydrate degradation; pentose phosphate pathway; D-ribulose 5-phosphate from D-glucose 6-phosphate (oxidative stage): step 2/3.</text>
</comment>
<dbReference type="Pfam" id="PF01182">
    <property type="entry name" value="Glucosamine_iso"/>
    <property type="match status" value="1"/>
</dbReference>
<feature type="domain" description="Glucosamine/galactosamine-6-phosphate isomerase" evidence="8">
    <location>
        <begin position="11"/>
        <end position="239"/>
    </location>
</feature>
<sequence>MSEPEVVRRPDGGALADAIADALVERTNAALAERGVAHLVLTGGGMGIAALRSLRLAAERGSLDWSRVHLWWGDERFLPTKDAERNETQACEALIDHIGIPSDHVHPMPASDGMDGDHVEHAATRYKRELTRAAHGEASVPDFDVCLLGVGPDAHVASLFPGLPEVREDEASVAAVRNSPKPPPRRITLTMPALRSAREVWVLASGEGKAEPVRLGLAGGSTDEAPVAGARGRERTLFWVDEAAAARI</sequence>
<evidence type="ECO:0000256" key="2">
    <source>
        <dbReference type="ARBA" id="ARBA00002681"/>
    </source>
</evidence>
<gene>
    <name evidence="7" type="primary">pgl</name>
    <name evidence="9" type="ORF">HNR10_005268</name>
</gene>
<evidence type="ECO:0000313" key="10">
    <source>
        <dbReference type="Proteomes" id="UP000572051"/>
    </source>
</evidence>
<keyword evidence="7 9" id="KW-0378">Hydrolase</keyword>
<dbReference type="EC" id="3.1.1.31" evidence="5 7"/>
<reference evidence="9 10" key="1">
    <citation type="submission" date="2020-07" db="EMBL/GenBank/DDBJ databases">
        <title>Sequencing the genomes of 1000 actinobacteria strains.</title>
        <authorList>
            <person name="Klenk H.-P."/>
        </authorList>
    </citation>
    <scope>NUCLEOTIDE SEQUENCE [LARGE SCALE GENOMIC DNA]</scope>
    <source>
        <strain evidence="9 10">DSM 44442</strain>
    </source>
</reference>
<dbReference type="NCBIfam" id="TIGR01198">
    <property type="entry name" value="pgl"/>
    <property type="match status" value="1"/>
</dbReference>
<dbReference type="EMBL" id="JACCFS010000001">
    <property type="protein sequence ID" value="NYJ37387.1"/>
    <property type="molecule type" value="Genomic_DNA"/>
</dbReference>
<dbReference type="InterPro" id="IPR005900">
    <property type="entry name" value="6-phosphogluconolactonase_DevB"/>
</dbReference>